<dbReference type="InterPro" id="IPR050179">
    <property type="entry name" value="Trans_hexapeptide_repeat"/>
</dbReference>
<feature type="site" description="Increases basicity of active site His" evidence="2">
    <location>
        <position position="138"/>
    </location>
</feature>
<organism evidence="5 6">
    <name type="scientific">Aquimarina aggregata</name>
    <dbReference type="NCBI Taxonomy" id="1642818"/>
    <lineage>
        <taxon>Bacteria</taxon>
        <taxon>Pseudomonadati</taxon>
        <taxon>Bacteroidota</taxon>
        <taxon>Flavobacteriia</taxon>
        <taxon>Flavobacteriales</taxon>
        <taxon>Flavobacteriaceae</taxon>
        <taxon>Aquimarina</taxon>
    </lineage>
</organism>
<dbReference type="CDD" id="cd03360">
    <property type="entry name" value="LbH_AT_putative"/>
    <property type="match status" value="1"/>
</dbReference>
<protein>
    <recommendedName>
        <fullName evidence="4">PglD N-terminal domain-containing protein</fullName>
    </recommendedName>
</protein>
<dbReference type="NCBIfam" id="TIGR03570">
    <property type="entry name" value="NeuD_NnaD"/>
    <property type="match status" value="1"/>
</dbReference>
<reference evidence="5 6" key="1">
    <citation type="submission" date="2016-01" db="EMBL/GenBank/DDBJ databases">
        <title>The draft genome sequence of Aquimarina sp. RZW4-3-2.</title>
        <authorList>
            <person name="Wang Y."/>
        </authorList>
    </citation>
    <scope>NUCLEOTIDE SEQUENCE [LARGE SCALE GENOMIC DNA]</scope>
    <source>
        <strain evidence="5 6">RZW4-3-2</strain>
    </source>
</reference>
<evidence type="ECO:0000256" key="2">
    <source>
        <dbReference type="PIRSR" id="PIRSR620019-1"/>
    </source>
</evidence>
<dbReference type="Gene3D" id="3.40.50.20">
    <property type="match status" value="1"/>
</dbReference>
<feature type="active site" description="Proton acceptor" evidence="2">
    <location>
        <position position="137"/>
    </location>
</feature>
<dbReference type="AlphaFoldDB" id="A0A162CUZ5"/>
<accession>A0A162CUZ5</accession>
<evidence type="ECO:0000313" key="5">
    <source>
        <dbReference type="EMBL" id="KZS41449.1"/>
    </source>
</evidence>
<feature type="domain" description="PglD N-terminal" evidence="4">
    <location>
        <begin position="3"/>
        <end position="82"/>
    </location>
</feature>
<dbReference type="InterPro" id="IPR041561">
    <property type="entry name" value="PglD_N"/>
</dbReference>
<dbReference type="PANTHER" id="PTHR43300:SF7">
    <property type="entry name" value="UDP-N-ACETYLBACILLOSAMINE N-ACETYLTRANSFERASE"/>
    <property type="match status" value="1"/>
</dbReference>
<keyword evidence="6" id="KW-1185">Reference proteome</keyword>
<evidence type="ECO:0000259" key="4">
    <source>
        <dbReference type="Pfam" id="PF17836"/>
    </source>
</evidence>
<name>A0A162CUZ5_9FLAO</name>
<gene>
    <name evidence="5" type="ORF">AWE51_22360</name>
</gene>
<dbReference type="Proteomes" id="UP000076715">
    <property type="component" value="Unassembled WGS sequence"/>
</dbReference>
<dbReference type="InterPro" id="IPR011004">
    <property type="entry name" value="Trimer_LpxA-like_sf"/>
</dbReference>
<feature type="binding site" evidence="3">
    <location>
        <position position="71"/>
    </location>
    <ligand>
        <name>substrate</name>
    </ligand>
</feature>
<sequence length="209" mass="22954">MKDIYILGSGGFAKEVYFLIKEINKYNVKGFIDIESSDSLIFKEKSIPILSEEEFLILKFETPPSLAIGVGEPKLIDKLTNKFKNFHFPNLIHPSVVFDKENVTFGIGNIVTAGVIFTTQIRIENFNIFNLSTTIGHDVFINSYNVINPTVNISGGVEIGSCNLLGVAATILQYKKIGNNSTVGASSLVTKDVGDNQIVFGVPAKKFNK</sequence>
<evidence type="ECO:0000256" key="3">
    <source>
        <dbReference type="PIRSR" id="PIRSR620019-2"/>
    </source>
</evidence>
<evidence type="ECO:0000313" key="6">
    <source>
        <dbReference type="Proteomes" id="UP000076715"/>
    </source>
</evidence>
<dbReference type="InterPro" id="IPR020019">
    <property type="entry name" value="AcTrfase_PglD-like"/>
</dbReference>
<proteinExistence type="inferred from homology"/>
<dbReference type="EMBL" id="LQRT01000005">
    <property type="protein sequence ID" value="KZS41449.1"/>
    <property type="molecule type" value="Genomic_DNA"/>
</dbReference>
<dbReference type="Gene3D" id="2.160.10.10">
    <property type="entry name" value="Hexapeptide repeat proteins"/>
    <property type="match status" value="1"/>
</dbReference>
<dbReference type="OrthoDB" id="708224at2"/>
<dbReference type="STRING" id="1642818.AWE51_22360"/>
<evidence type="ECO:0000256" key="1">
    <source>
        <dbReference type="ARBA" id="ARBA00007274"/>
    </source>
</evidence>
<dbReference type="SUPFAM" id="SSF51161">
    <property type="entry name" value="Trimeric LpxA-like enzymes"/>
    <property type="match status" value="1"/>
</dbReference>
<dbReference type="RefSeq" id="WP_066312355.1">
    <property type="nucleotide sequence ID" value="NZ_LQRT01000005.1"/>
</dbReference>
<comment type="caution">
    <text evidence="5">The sequence shown here is derived from an EMBL/GenBank/DDBJ whole genome shotgun (WGS) entry which is preliminary data.</text>
</comment>
<dbReference type="Pfam" id="PF17836">
    <property type="entry name" value="PglD_N"/>
    <property type="match status" value="1"/>
</dbReference>
<dbReference type="PANTHER" id="PTHR43300">
    <property type="entry name" value="ACETYLTRANSFERASE"/>
    <property type="match status" value="1"/>
</dbReference>
<comment type="similarity">
    <text evidence="1">Belongs to the transferase hexapeptide repeat family.</text>
</comment>